<keyword evidence="1" id="KW-0805">Transcription regulation</keyword>
<name>A0A1I7XJT4_HETBA</name>
<evidence type="ECO:0000256" key="2">
    <source>
        <dbReference type="ARBA" id="ARBA00023163"/>
    </source>
</evidence>
<evidence type="ECO:0000313" key="4">
    <source>
        <dbReference type="Proteomes" id="UP000095283"/>
    </source>
</evidence>
<protein>
    <submittedName>
        <fullName evidence="5">MIF4G domain-containing protein</fullName>
    </submittedName>
</protein>
<dbReference type="AlphaFoldDB" id="A0A1I7XJT4"/>
<dbReference type="InterPro" id="IPR035500">
    <property type="entry name" value="NHR-like_dom_sf"/>
</dbReference>
<proteinExistence type="predicted"/>
<evidence type="ECO:0000256" key="1">
    <source>
        <dbReference type="ARBA" id="ARBA00023015"/>
    </source>
</evidence>
<keyword evidence="2" id="KW-0804">Transcription</keyword>
<evidence type="ECO:0000256" key="3">
    <source>
        <dbReference type="ARBA" id="ARBA00023170"/>
    </source>
</evidence>
<dbReference type="SUPFAM" id="SSF48508">
    <property type="entry name" value="Nuclear receptor ligand-binding domain"/>
    <property type="match status" value="1"/>
</dbReference>
<evidence type="ECO:0000313" key="5">
    <source>
        <dbReference type="WBParaSite" id="Hba_17571"/>
    </source>
</evidence>
<keyword evidence="3" id="KW-0675">Receptor</keyword>
<organism evidence="4 5">
    <name type="scientific">Heterorhabditis bacteriophora</name>
    <name type="common">Entomopathogenic nematode worm</name>
    <dbReference type="NCBI Taxonomy" id="37862"/>
    <lineage>
        <taxon>Eukaryota</taxon>
        <taxon>Metazoa</taxon>
        <taxon>Ecdysozoa</taxon>
        <taxon>Nematoda</taxon>
        <taxon>Chromadorea</taxon>
        <taxon>Rhabditida</taxon>
        <taxon>Rhabditina</taxon>
        <taxon>Rhabditomorpha</taxon>
        <taxon>Strongyloidea</taxon>
        <taxon>Heterorhabditidae</taxon>
        <taxon>Heterorhabditis</taxon>
    </lineage>
</organism>
<sequence>MGREVCQRQRDLIIRAMHRLCLEMGEDPAERVGSLLLAMSYVLEQVHVLASSFVMITFFDVFKCDSVLVDMFSHSKQ</sequence>
<dbReference type="Gene3D" id="1.10.565.10">
    <property type="entry name" value="Retinoid X Receptor"/>
    <property type="match status" value="1"/>
</dbReference>
<accession>A0A1I7XJT4</accession>
<keyword evidence="4" id="KW-1185">Reference proteome</keyword>
<dbReference type="WBParaSite" id="Hba_17571">
    <property type="protein sequence ID" value="Hba_17571"/>
    <property type="gene ID" value="Hba_17571"/>
</dbReference>
<dbReference type="Proteomes" id="UP000095283">
    <property type="component" value="Unplaced"/>
</dbReference>
<reference evidence="5" key="1">
    <citation type="submission" date="2016-11" db="UniProtKB">
        <authorList>
            <consortium name="WormBaseParasite"/>
        </authorList>
    </citation>
    <scope>IDENTIFICATION</scope>
</reference>